<evidence type="ECO:0000313" key="1">
    <source>
        <dbReference type="EMBL" id="QRD93382.1"/>
    </source>
</evidence>
<reference evidence="2" key="1">
    <citation type="journal article" date="2021" name="G3 (Bethesda)">
        <title>Chromosome assembled and annotated genome sequence of Aspergillus flavus NRRL 3357.</title>
        <authorList>
            <person name="Skerker J.M."/>
            <person name="Pianalto K.M."/>
            <person name="Mondo S.J."/>
            <person name="Yang K."/>
            <person name="Arkin A.P."/>
            <person name="Keller N.P."/>
            <person name="Grigoriev I.V."/>
            <person name="Louise Glass N.L."/>
        </authorList>
    </citation>
    <scope>NUCLEOTIDE SEQUENCE [LARGE SCALE GENOMIC DNA]</scope>
    <source>
        <strain evidence="2">ATCC 200026 / FGSC A1120 / IAM 13836 / NRRL 3357 / JCM 12722 / SRRC 167</strain>
    </source>
</reference>
<name>A0A7U2N0Q2_ASPFN</name>
<organism evidence="1 2">
    <name type="scientific">Aspergillus flavus (strain ATCC 200026 / FGSC A1120 / IAM 13836 / NRRL 3357 / JCM 12722 / SRRC 167)</name>
    <dbReference type="NCBI Taxonomy" id="332952"/>
    <lineage>
        <taxon>Eukaryota</taxon>
        <taxon>Fungi</taxon>
        <taxon>Dikarya</taxon>
        <taxon>Ascomycota</taxon>
        <taxon>Pezizomycotina</taxon>
        <taxon>Eurotiomycetes</taxon>
        <taxon>Eurotiomycetidae</taxon>
        <taxon>Eurotiales</taxon>
        <taxon>Aspergillaceae</taxon>
        <taxon>Aspergillus</taxon>
        <taxon>Aspergillus subgen. Circumdati</taxon>
    </lineage>
</organism>
<evidence type="ECO:0000313" key="2">
    <source>
        <dbReference type="Proteomes" id="UP000596276"/>
    </source>
</evidence>
<protein>
    <submittedName>
        <fullName evidence="1">Uncharacterized protein</fullName>
    </submittedName>
</protein>
<dbReference type="VEuPathDB" id="FungiDB:F9C07_12846"/>
<gene>
    <name evidence="1" type="ORF">F9C07_12846</name>
</gene>
<dbReference type="Proteomes" id="UP000596276">
    <property type="component" value="Chromosome 8"/>
</dbReference>
<proteinExistence type="predicted"/>
<sequence>MSWARCRWFRTFTLATRRGPTTLLMSENILYFVIQTYLLRQDKLSSGALRAVPENLEPRGLRCSKCSL</sequence>
<dbReference type="AlphaFoldDB" id="A0A7U2N0Q2"/>
<dbReference type="EMBL" id="CP044616">
    <property type="protein sequence ID" value="QRD93382.1"/>
    <property type="molecule type" value="Genomic_DNA"/>
</dbReference>
<accession>A0A7U2N0Q2</accession>
<keyword evidence="2" id="KW-1185">Reference proteome</keyword>